<dbReference type="AlphaFoldDB" id="A0A1L7N5Y6"/>
<name>A0A1L7N5Y6_PSEPU</name>
<proteinExistence type="predicted"/>
<dbReference type="EMBL" id="AP015029">
    <property type="protein sequence ID" value="BAW20836.1"/>
    <property type="molecule type" value="Genomic_DNA"/>
</dbReference>
<protein>
    <submittedName>
        <fullName evidence="1">Uncharacterized protein</fullName>
    </submittedName>
</protein>
<evidence type="ECO:0000313" key="1">
    <source>
        <dbReference type="EMBL" id="BAW20836.1"/>
    </source>
</evidence>
<reference evidence="1 2" key="1">
    <citation type="submission" date="2015-11" db="EMBL/GenBank/DDBJ databases">
        <title>Complete genome sequencing of a biphenyl-degrading bacterium, Pseudomonas putida KF715 (=NBRC110667).</title>
        <authorList>
            <person name="Suenaga H."/>
            <person name="Fujihara N."/>
            <person name="Watanabe T."/>
            <person name="Hirose J."/>
            <person name="Kimura N."/>
            <person name="Yamazoe A."/>
            <person name="Hosoyama A."/>
            <person name="Shimodaira J."/>
            <person name="Furukawa K."/>
        </authorList>
    </citation>
    <scope>NUCLEOTIDE SEQUENCE [LARGE SCALE GENOMIC DNA]</scope>
    <source>
        <strain evidence="1 2">KF715</strain>
    </source>
</reference>
<organism evidence="1 2">
    <name type="scientific">Pseudomonas putida</name>
    <name type="common">Arthrobacter siderocapsulatus</name>
    <dbReference type="NCBI Taxonomy" id="303"/>
    <lineage>
        <taxon>Bacteria</taxon>
        <taxon>Pseudomonadati</taxon>
        <taxon>Pseudomonadota</taxon>
        <taxon>Gammaproteobacteria</taxon>
        <taxon>Pseudomonadales</taxon>
        <taxon>Pseudomonadaceae</taxon>
        <taxon>Pseudomonas</taxon>
    </lineage>
</organism>
<sequence>MSKINLQIELDEQQAKHYLQWLDSQYTLTMAEVWYSDRYRNVPAGERGPKVLADVPHLQGICRTRKALERKLGSAVERSR</sequence>
<dbReference type="RefSeq" id="WP_029885331.1">
    <property type="nucleotide sequence ID" value="NZ_AP015029.1"/>
</dbReference>
<accession>A0A1L7N5Y6</accession>
<dbReference type="Proteomes" id="UP000218731">
    <property type="component" value="Chromosome 1"/>
</dbReference>
<evidence type="ECO:0000313" key="2">
    <source>
        <dbReference type="Proteomes" id="UP000218731"/>
    </source>
</evidence>
<gene>
    <name evidence="1" type="ORF">KF715C_ch2630</name>
</gene>